<keyword evidence="1" id="KW-0812">Transmembrane</keyword>
<feature type="transmembrane region" description="Helical" evidence="1">
    <location>
        <begin position="9"/>
        <end position="28"/>
    </location>
</feature>
<dbReference type="OrthoDB" id="2960905at2"/>
<organism evidence="2 3">
    <name type="scientific">Amphibacillus marinus</name>
    <dbReference type="NCBI Taxonomy" id="872970"/>
    <lineage>
        <taxon>Bacteria</taxon>
        <taxon>Bacillati</taxon>
        <taxon>Bacillota</taxon>
        <taxon>Bacilli</taxon>
        <taxon>Bacillales</taxon>
        <taxon>Bacillaceae</taxon>
        <taxon>Amphibacillus</taxon>
    </lineage>
</organism>
<evidence type="ECO:0000313" key="2">
    <source>
        <dbReference type="EMBL" id="SEO89439.1"/>
    </source>
</evidence>
<dbReference type="AlphaFoldDB" id="A0A1H8TEB0"/>
<reference evidence="2 3" key="1">
    <citation type="submission" date="2016-10" db="EMBL/GenBank/DDBJ databases">
        <authorList>
            <person name="de Groot N.N."/>
        </authorList>
    </citation>
    <scope>NUCLEOTIDE SEQUENCE [LARGE SCALE GENOMIC DNA]</scope>
    <source>
        <strain evidence="2 3">CGMCC 1.10434</strain>
    </source>
</reference>
<evidence type="ECO:0000256" key="1">
    <source>
        <dbReference type="SAM" id="Phobius"/>
    </source>
</evidence>
<dbReference type="PANTHER" id="PTHR37804">
    <property type="entry name" value="CDAA REGULATORY PROTEIN CDAR"/>
    <property type="match status" value="1"/>
</dbReference>
<dbReference type="RefSeq" id="WP_091500168.1">
    <property type="nucleotide sequence ID" value="NZ_FODJ01000016.1"/>
</dbReference>
<dbReference type="PANTHER" id="PTHR37804:SF1">
    <property type="entry name" value="CDAA REGULATORY PROTEIN CDAR"/>
    <property type="match status" value="1"/>
</dbReference>
<evidence type="ECO:0000313" key="3">
    <source>
        <dbReference type="Proteomes" id="UP000199300"/>
    </source>
</evidence>
<accession>A0A1H8TEB0</accession>
<keyword evidence="1" id="KW-1133">Transmembrane helix</keyword>
<dbReference type="InterPro" id="IPR012505">
    <property type="entry name" value="YbbR"/>
</dbReference>
<dbReference type="EMBL" id="FODJ01000016">
    <property type="protein sequence ID" value="SEO89439.1"/>
    <property type="molecule type" value="Genomic_DNA"/>
</dbReference>
<dbReference type="STRING" id="872970.SAMN04488134_11612"/>
<name>A0A1H8TEB0_9BACI</name>
<dbReference type="InterPro" id="IPR053154">
    <property type="entry name" value="c-di-AMP_regulator"/>
</dbReference>
<sequence>MNDWLNKPWVIRITSLFLAVLTFFVISFDNQDTRTADIGGIDSIFNSSQETEVIDDVPVSIQIDDERYVVSGVPQTVSLTLQGTVSVVQSTAMQRNFDVFVDLEDLEPGTHVVPIEYEGISSRLNVAIDPPEVEISIEERGMAEFEVTVDYTNLDQLQAGFELGGATVTPGTVTITSSQSIIDRISIVKAFVDVEGIGESLSISDVPVRVYDNEGNQLNARVEPDTVSIDVEVNSPNKTVPIELQTTGELSEELQLVSIELDQEEVQVFAAETDLTTINEIITEQIDLTELTESTTVEVDLVAPDAARLLSTNSVAVSIELEELTEQTIEDVEIEVENLSNAFTSSFLNPETGMINLTVIGFPSILTELSQSDFQLMIDLSGLNDGEHQVPIELSAPNNLEVTLATEEATIQLE</sequence>
<protein>
    <submittedName>
        <fullName evidence="2">YbbR domain-containing protein</fullName>
    </submittedName>
</protein>
<dbReference type="Gene3D" id="2.170.120.40">
    <property type="entry name" value="YbbR-like domain"/>
    <property type="match status" value="2"/>
</dbReference>
<dbReference type="Pfam" id="PF07949">
    <property type="entry name" value="YbbR"/>
    <property type="match status" value="3"/>
</dbReference>
<proteinExistence type="predicted"/>
<gene>
    <name evidence="2" type="ORF">SAMN04488134_11612</name>
</gene>
<dbReference type="Gene3D" id="2.170.120.30">
    <property type="match status" value="2"/>
</dbReference>
<keyword evidence="1" id="KW-0472">Membrane</keyword>
<dbReference type="Proteomes" id="UP000199300">
    <property type="component" value="Unassembled WGS sequence"/>
</dbReference>
<keyword evidence="3" id="KW-1185">Reference proteome</keyword>